<dbReference type="PROSITE" id="PS50089">
    <property type="entry name" value="ZF_RING_2"/>
    <property type="match status" value="1"/>
</dbReference>
<reference evidence="5 6" key="1">
    <citation type="journal article" date="2023" name="Hortic Res">
        <title>Pangenome of water caltrop reveals structural variations and asymmetric subgenome divergence after allopolyploidization.</title>
        <authorList>
            <person name="Zhang X."/>
            <person name="Chen Y."/>
            <person name="Wang L."/>
            <person name="Yuan Y."/>
            <person name="Fang M."/>
            <person name="Shi L."/>
            <person name="Lu R."/>
            <person name="Comes H.P."/>
            <person name="Ma Y."/>
            <person name="Chen Y."/>
            <person name="Huang G."/>
            <person name="Zhou Y."/>
            <person name="Zheng Z."/>
            <person name="Qiu Y."/>
        </authorList>
    </citation>
    <scope>NUCLEOTIDE SEQUENCE [LARGE SCALE GENOMIC DNA]</scope>
    <source>
        <tissue evidence="5">Roots</tissue>
    </source>
</reference>
<name>A0AAN7JU49_9MYRT</name>
<dbReference type="AlphaFoldDB" id="A0AAN7JU49"/>
<dbReference type="PANTHER" id="PTHR46405:SF9">
    <property type="entry name" value="E3 UBIQUITIN-PROTEIN LIGASE RF298"/>
    <property type="match status" value="1"/>
</dbReference>
<dbReference type="InterPro" id="IPR046527">
    <property type="entry name" value="PIR2-like_helical"/>
</dbReference>
<keyword evidence="6" id="KW-1185">Reference proteome</keyword>
<dbReference type="PANTHER" id="PTHR46405">
    <property type="entry name" value="OS05G0141500 PROTEIN"/>
    <property type="match status" value="1"/>
</dbReference>
<accession>A0AAN7JU49</accession>
<sequence length="891" mass="98296">MEFLSSPGGSALLYLGEMESIATKSCNVGIDTTSVVSADQSRNKRKFQIDTSPSNVTGIIPLPQNDSSIYEFSTDTFEMPPSQGQTLSSSFNPDRPKLDLGLPSRFEVRPGLSQQARGEIVDTKEVQEAAWSHPGETELEKLAMSSLDTIFKSAIRKVISLGYPEEIATKAVLMSGLCYGSKDLITTIVENTLAFMRSIEGLVDLTTPDHKHNHFRDLEALEKYVLAEMVYVLRGVCPFFSVGDAIWCLLLCDMNISCACTIDGEGFSGLNDERRLSRTAAHSQPKGNEDSRDSEVSLSGGSASSPMDLPSHLRRAEEQHSSSSYSFTGGLDVKDNSISLEAFKESVSSSHSQHSEKSMKNKKVLSSFNKRGSLPRQKSLLLEKHYRKHGCKGSSKVGKLSPLSGSSVTDKELKHVLDSNSLKITEAVGVGEVAQEINSCISLIDAGPSTVASLNLQTNIQTPELLKTNVGATPVQLTSSVSHTYSGTNTELSLSLAATSNTKQVTVGTKNDMPTDGITGALCGKSSVQFVAHDKKEAIILYLTPIAKELQNQIKGWNDWAVQKVTQATQRLTKDNAELKMLRQEKEEVERLKKEMQNLEESTLKKLAEMENAICSARGQVARANSAVRRLELENATMRREMEVAELHALESAANLEEALKREESTRAKFQSWEKQKVLIQEEVAIEKAKLGELLQEVELAKNHKKQTEASCRQEEKAKEDLISQATQIQKEREQLEASNKSKESVIKLEANSTFLRCKEDIQKLEEEISKLRLKTDSSKIAALRDGIVNGTYARRVTDGKASHVHEDGSSATTASTTSKLILDFKDSYCMKRERECVMCLSEETCVVFVPCAHQVVCRTCNELHEKQGMKDCPSCRSTIQRRIAIRYAPS</sequence>
<protein>
    <recommendedName>
        <fullName evidence="4">RING-type domain-containing protein</fullName>
    </recommendedName>
</protein>
<keyword evidence="1" id="KW-0863">Zinc-finger</keyword>
<feature type="compositionally biased region" description="Low complexity" evidence="3">
    <location>
        <begin position="296"/>
        <end position="305"/>
    </location>
</feature>
<evidence type="ECO:0000259" key="4">
    <source>
        <dbReference type="PROSITE" id="PS50089"/>
    </source>
</evidence>
<dbReference type="CDD" id="cd23128">
    <property type="entry name" value="RING-HC_MIP1-like"/>
    <property type="match status" value="1"/>
</dbReference>
<evidence type="ECO:0000313" key="5">
    <source>
        <dbReference type="EMBL" id="KAK4753164.1"/>
    </source>
</evidence>
<dbReference type="Gene3D" id="3.30.40.10">
    <property type="entry name" value="Zinc/RING finger domain, C3HC4 (zinc finger)"/>
    <property type="match status" value="1"/>
</dbReference>
<comment type="caution">
    <text evidence="5">The sequence shown here is derived from an EMBL/GenBank/DDBJ whole genome shotgun (WGS) entry which is preliminary data.</text>
</comment>
<feature type="region of interest" description="Disordered" evidence="3">
    <location>
        <begin position="277"/>
        <end position="328"/>
    </location>
</feature>
<keyword evidence="1" id="KW-0479">Metal-binding</keyword>
<feature type="domain" description="RING-type" evidence="4">
    <location>
        <begin position="837"/>
        <end position="877"/>
    </location>
</feature>
<keyword evidence="1" id="KW-0862">Zinc</keyword>
<evidence type="ECO:0000256" key="3">
    <source>
        <dbReference type="SAM" id="MobiDB-lite"/>
    </source>
</evidence>
<dbReference type="InterPro" id="IPR001841">
    <property type="entry name" value="Znf_RING"/>
</dbReference>
<proteinExistence type="predicted"/>
<dbReference type="Proteomes" id="UP001345219">
    <property type="component" value="Chromosome 16"/>
</dbReference>
<keyword evidence="2" id="KW-0175">Coiled coil</keyword>
<dbReference type="Pfam" id="PF13920">
    <property type="entry name" value="zf-C3HC4_3"/>
    <property type="match status" value="1"/>
</dbReference>
<evidence type="ECO:0000256" key="2">
    <source>
        <dbReference type="SAM" id="Coils"/>
    </source>
</evidence>
<dbReference type="Pfam" id="PF20235">
    <property type="entry name" value="PIR2-like_helical"/>
    <property type="match status" value="1"/>
</dbReference>
<organism evidence="5 6">
    <name type="scientific">Trapa incisa</name>
    <dbReference type="NCBI Taxonomy" id="236973"/>
    <lineage>
        <taxon>Eukaryota</taxon>
        <taxon>Viridiplantae</taxon>
        <taxon>Streptophyta</taxon>
        <taxon>Embryophyta</taxon>
        <taxon>Tracheophyta</taxon>
        <taxon>Spermatophyta</taxon>
        <taxon>Magnoliopsida</taxon>
        <taxon>eudicotyledons</taxon>
        <taxon>Gunneridae</taxon>
        <taxon>Pentapetalae</taxon>
        <taxon>rosids</taxon>
        <taxon>malvids</taxon>
        <taxon>Myrtales</taxon>
        <taxon>Lythraceae</taxon>
        <taxon>Trapa</taxon>
    </lineage>
</organism>
<dbReference type="InterPro" id="IPR046934">
    <property type="entry name" value="PIR2-like"/>
</dbReference>
<evidence type="ECO:0000313" key="6">
    <source>
        <dbReference type="Proteomes" id="UP001345219"/>
    </source>
</evidence>
<dbReference type="InterPro" id="IPR013083">
    <property type="entry name" value="Znf_RING/FYVE/PHD"/>
</dbReference>
<gene>
    <name evidence="5" type="ORF">SAY87_021962</name>
</gene>
<dbReference type="EMBL" id="JAXIOK010000016">
    <property type="protein sequence ID" value="KAK4753164.1"/>
    <property type="molecule type" value="Genomic_DNA"/>
</dbReference>
<dbReference type="GO" id="GO:0008270">
    <property type="term" value="F:zinc ion binding"/>
    <property type="evidence" value="ECO:0007669"/>
    <property type="project" value="UniProtKB-KW"/>
</dbReference>
<evidence type="ECO:0000256" key="1">
    <source>
        <dbReference type="PROSITE-ProRule" id="PRU00175"/>
    </source>
</evidence>
<dbReference type="SUPFAM" id="SSF57850">
    <property type="entry name" value="RING/U-box"/>
    <property type="match status" value="1"/>
</dbReference>
<feature type="region of interest" description="Disordered" evidence="3">
    <location>
        <begin position="345"/>
        <end position="369"/>
    </location>
</feature>
<feature type="coiled-coil region" evidence="2">
    <location>
        <begin position="565"/>
        <end position="782"/>
    </location>
</feature>